<sequence>MIQALFDNGITPLSMFGSTETGIILRCIPDKNSEYLIPLTPVKGLKYILKDYGNDLVELIILKDDPCLAYVQDRDQDGNYPTKDLFQVISRDPLLLNYVSRTDDTIIHVNGEKTNPIPMEEKINRCSYIERCAILGTGQQMNALLVQLDLNVVMSSSLPSAISTIKSFVESANESAPSHSHIYEEMIYYLPMDSKKKLPITMKGDLQRSKCAEIFEEEIKELVEKMESGYVSDQDHEFHGISSADGASTESIVKVCLRSSVNKPLGNSNNFFNDGMDSLSAMRFRNLLKSKISGLELKVTDIYDNNTVGKLVKFIEFSKQENRPNAKLLESYQKEVEDYIARYSNLRLEKTSTKQLPTEEFHIVITGANGSLGSFMIKNLVKQSKVSKVYAMIRAEDDNKAKQKLESSFSQRFINISSENATKIAPLAVKLIKRDL</sequence>
<name>A0A137NVY8_CONC2</name>
<proteinExistence type="predicted"/>
<protein>
    <recommendedName>
        <fullName evidence="3">Carrier domain-containing protein</fullName>
    </recommendedName>
</protein>
<dbReference type="InterPro" id="IPR051414">
    <property type="entry name" value="Adenylate-forming_Reductase"/>
</dbReference>
<dbReference type="InterPro" id="IPR036736">
    <property type="entry name" value="ACP-like_sf"/>
</dbReference>
<dbReference type="PROSITE" id="PS50075">
    <property type="entry name" value="CARRIER"/>
    <property type="match status" value="1"/>
</dbReference>
<dbReference type="SUPFAM" id="SSF51735">
    <property type="entry name" value="NAD(P)-binding Rossmann-fold domains"/>
    <property type="match status" value="1"/>
</dbReference>
<dbReference type="Pfam" id="PF07993">
    <property type="entry name" value="NAD_binding_4"/>
    <property type="match status" value="1"/>
</dbReference>
<evidence type="ECO:0000256" key="2">
    <source>
        <dbReference type="ARBA" id="ARBA00022553"/>
    </source>
</evidence>
<dbReference type="PANTHER" id="PTHR43439:SF2">
    <property type="entry name" value="ENZYME, PUTATIVE (JCVI)-RELATED"/>
    <property type="match status" value="1"/>
</dbReference>
<dbReference type="Pfam" id="PF23562">
    <property type="entry name" value="AMP-binding_C_3"/>
    <property type="match status" value="1"/>
</dbReference>
<feature type="domain" description="Carrier" evidence="3">
    <location>
        <begin position="243"/>
        <end position="319"/>
    </location>
</feature>
<reference evidence="4 5" key="1">
    <citation type="journal article" date="2015" name="Genome Biol. Evol.">
        <title>Phylogenomic analyses indicate that early fungi evolved digesting cell walls of algal ancestors of land plants.</title>
        <authorList>
            <person name="Chang Y."/>
            <person name="Wang S."/>
            <person name="Sekimoto S."/>
            <person name="Aerts A.L."/>
            <person name="Choi C."/>
            <person name="Clum A."/>
            <person name="LaButti K.M."/>
            <person name="Lindquist E.A."/>
            <person name="Yee Ngan C."/>
            <person name="Ohm R.A."/>
            <person name="Salamov A.A."/>
            <person name="Grigoriev I.V."/>
            <person name="Spatafora J.W."/>
            <person name="Berbee M.L."/>
        </authorList>
    </citation>
    <scope>NUCLEOTIDE SEQUENCE [LARGE SCALE GENOMIC DNA]</scope>
    <source>
        <strain evidence="4 5">NRRL 28638</strain>
    </source>
</reference>
<dbReference type="EMBL" id="KQ964689">
    <property type="protein sequence ID" value="KXN66799.1"/>
    <property type="molecule type" value="Genomic_DNA"/>
</dbReference>
<dbReference type="PANTHER" id="PTHR43439">
    <property type="entry name" value="PHENYLACETATE-COENZYME A LIGASE"/>
    <property type="match status" value="1"/>
</dbReference>
<accession>A0A137NVY8</accession>
<dbReference type="Pfam" id="PF00550">
    <property type="entry name" value="PP-binding"/>
    <property type="match status" value="1"/>
</dbReference>
<evidence type="ECO:0000256" key="1">
    <source>
        <dbReference type="ARBA" id="ARBA00022450"/>
    </source>
</evidence>
<dbReference type="SUPFAM" id="SSF56801">
    <property type="entry name" value="Acetyl-CoA synthetase-like"/>
    <property type="match status" value="1"/>
</dbReference>
<evidence type="ECO:0000313" key="5">
    <source>
        <dbReference type="Proteomes" id="UP000070444"/>
    </source>
</evidence>
<dbReference type="Proteomes" id="UP000070444">
    <property type="component" value="Unassembled WGS sequence"/>
</dbReference>
<dbReference type="InterPro" id="IPR013120">
    <property type="entry name" value="FAR_NAD-bd"/>
</dbReference>
<dbReference type="AlphaFoldDB" id="A0A137NVY8"/>
<keyword evidence="5" id="KW-1185">Reference proteome</keyword>
<dbReference type="OrthoDB" id="429813at2759"/>
<evidence type="ECO:0000313" key="4">
    <source>
        <dbReference type="EMBL" id="KXN66799.1"/>
    </source>
</evidence>
<dbReference type="InterPro" id="IPR009081">
    <property type="entry name" value="PP-bd_ACP"/>
</dbReference>
<dbReference type="InterPro" id="IPR036291">
    <property type="entry name" value="NAD(P)-bd_dom_sf"/>
</dbReference>
<dbReference type="Gene3D" id="3.40.50.720">
    <property type="entry name" value="NAD(P)-binding Rossmann-like Domain"/>
    <property type="match status" value="1"/>
</dbReference>
<organism evidence="4 5">
    <name type="scientific">Conidiobolus coronatus (strain ATCC 28846 / CBS 209.66 / NRRL 28638)</name>
    <name type="common">Delacroixia coronata</name>
    <dbReference type="NCBI Taxonomy" id="796925"/>
    <lineage>
        <taxon>Eukaryota</taxon>
        <taxon>Fungi</taxon>
        <taxon>Fungi incertae sedis</taxon>
        <taxon>Zoopagomycota</taxon>
        <taxon>Entomophthoromycotina</taxon>
        <taxon>Entomophthoromycetes</taxon>
        <taxon>Entomophthorales</taxon>
        <taxon>Ancylistaceae</taxon>
        <taxon>Conidiobolus</taxon>
    </lineage>
</organism>
<keyword evidence="2" id="KW-0597">Phosphoprotein</keyword>
<gene>
    <name evidence="4" type="ORF">CONCODRAFT_87298</name>
</gene>
<dbReference type="Gene3D" id="1.10.1200.10">
    <property type="entry name" value="ACP-like"/>
    <property type="match status" value="1"/>
</dbReference>
<dbReference type="OMA" id="YIERCAI"/>
<evidence type="ECO:0000259" key="3">
    <source>
        <dbReference type="PROSITE" id="PS50075"/>
    </source>
</evidence>
<dbReference type="SUPFAM" id="SSF47336">
    <property type="entry name" value="ACP-like"/>
    <property type="match status" value="1"/>
</dbReference>
<keyword evidence="1" id="KW-0596">Phosphopantetheine</keyword>